<organism evidence="1 2">
    <name type="scientific">Streptomyces daqingensis</name>
    <dbReference type="NCBI Taxonomy" id="1472640"/>
    <lineage>
        <taxon>Bacteria</taxon>
        <taxon>Bacillati</taxon>
        <taxon>Actinomycetota</taxon>
        <taxon>Actinomycetes</taxon>
        <taxon>Kitasatosporales</taxon>
        <taxon>Streptomycetaceae</taxon>
        <taxon>Streptomyces</taxon>
    </lineage>
</organism>
<proteinExistence type="predicted"/>
<evidence type="ECO:0000313" key="2">
    <source>
        <dbReference type="Proteomes" id="UP000631535"/>
    </source>
</evidence>
<comment type="caution">
    <text evidence="1">The sequence shown here is derived from an EMBL/GenBank/DDBJ whole genome shotgun (WGS) entry which is preliminary data.</text>
</comment>
<dbReference type="Gene3D" id="1.10.287.1060">
    <property type="entry name" value="ESAT-6-like"/>
    <property type="match status" value="1"/>
</dbReference>
<gene>
    <name evidence="1" type="ORF">GCM10012287_51720</name>
</gene>
<evidence type="ECO:0000313" key="1">
    <source>
        <dbReference type="EMBL" id="GGO56949.1"/>
    </source>
</evidence>
<dbReference type="Proteomes" id="UP000631535">
    <property type="component" value="Unassembled WGS sequence"/>
</dbReference>
<accession>A0ABQ2MRN7</accession>
<dbReference type="InterPro" id="IPR022536">
    <property type="entry name" value="EspC"/>
</dbReference>
<protein>
    <recommendedName>
        <fullName evidence="3">Excreted virulence factor EspC, type VII ESX diderm</fullName>
    </recommendedName>
</protein>
<evidence type="ECO:0008006" key="3">
    <source>
        <dbReference type="Google" id="ProtNLM"/>
    </source>
</evidence>
<dbReference type="InterPro" id="IPR036689">
    <property type="entry name" value="ESAT-6-like_sf"/>
</dbReference>
<name>A0ABQ2MRN7_9ACTN</name>
<dbReference type="Pfam" id="PF10824">
    <property type="entry name" value="T7SS_ESX_EspC"/>
    <property type="match status" value="1"/>
</dbReference>
<dbReference type="EMBL" id="BMMP01000022">
    <property type="protein sequence ID" value="GGO56949.1"/>
    <property type="molecule type" value="Genomic_DNA"/>
</dbReference>
<sequence length="100" mass="11060">MAPTLKTVTDALRSEARMWDRQAETMKGVHNTIEGLRLTRLEAGMFQVLFSAYEKAVDQLSARCNEGSERMGEIADALVKNATAYDNREADTTASIEGAY</sequence>
<dbReference type="RefSeq" id="WP_189039600.1">
    <property type="nucleotide sequence ID" value="NZ_BMMP01000022.1"/>
</dbReference>
<reference evidence="2" key="1">
    <citation type="journal article" date="2019" name="Int. J. Syst. Evol. Microbiol.">
        <title>The Global Catalogue of Microorganisms (GCM) 10K type strain sequencing project: providing services to taxonomists for standard genome sequencing and annotation.</title>
        <authorList>
            <consortium name="The Broad Institute Genomics Platform"/>
            <consortium name="The Broad Institute Genome Sequencing Center for Infectious Disease"/>
            <person name="Wu L."/>
            <person name="Ma J."/>
        </authorList>
    </citation>
    <scope>NUCLEOTIDE SEQUENCE [LARGE SCALE GENOMIC DNA]</scope>
    <source>
        <strain evidence="2">CGMCC 4.7178</strain>
    </source>
</reference>
<keyword evidence="2" id="KW-1185">Reference proteome</keyword>
<dbReference type="SUPFAM" id="SSF140453">
    <property type="entry name" value="EsxAB dimer-like"/>
    <property type="match status" value="1"/>
</dbReference>